<name>A0A3A3GE97_PANTH</name>
<dbReference type="SUPFAM" id="SSF46785">
    <property type="entry name" value="Winged helix' DNA-binding domain"/>
    <property type="match status" value="1"/>
</dbReference>
<comment type="caution">
    <text evidence="7">The sequence shown here is derived from an EMBL/GenBank/DDBJ whole genome shotgun (WGS) entry which is preliminary data.</text>
</comment>
<dbReference type="AlphaFoldDB" id="A0A3A3GE97"/>
<dbReference type="Proteomes" id="UP000266177">
    <property type="component" value="Unassembled WGS sequence"/>
</dbReference>
<dbReference type="GO" id="GO:0045892">
    <property type="term" value="P:negative regulation of DNA-templated transcription"/>
    <property type="evidence" value="ECO:0007669"/>
    <property type="project" value="TreeGrafter"/>
</dbReference>
<keyword evidence="3" id="KW-0238">DNA-binding</keyword>
<dbReference type="EMBL" id="QYZD01000019">
    <property type="protein sequence ID" value="RJG21998.1"/>
    <property type="molecule type" value="Genomic_DNA"/>
</dbReference>
<evidence type="ECO:0000259" key="6">
    <source>
        <dbReference type="PROSITE" id="PS50949"/>
    </source>
</evidence>
<dbReference type="GO" id="GO:0003700">
    <property type="term" value="F:DNA-binding transcription factor activity"/>
    <property type="evidence" value="ECO:0007669"/>
    <property type="project" value="UniProtKB-UniRule"/>
</dbReference>
<dbReference type="PRINTS" id="PR00035">
    <property type="entry name" value="HTHGNTR"/>
</dbReference>
<proteinExistence type="predicted"/>
<evidence type="ECO:0000256" key="4">
    <source>
        <dbReference type="ARBA" id="ARBA00023163"/>
    </source>
</evidence>
<dbReference type="PANTHER" id="PTHR44846">
    <property type="entry name" value="MANNOSYL-D-GLYCERATE TRANSPORT/METABOLISM SYSTEM REPRESSOR MNGR-RELATED"/>
    <property type="match status" value="1"/>
</dbReference>
<dbReference type="Pfam" id="PF07702">
    <property type="entry name" value="UTRA"/>
    <property type="match status" value="1"/>
</dbReference>
<protein>
    <recommendedName>
        <fullName evidence="5">Trehalose operon repressor</fullName>
    </recommendedName>
</protein>
<dbReference type="InterPro" id="IPR000524">
    <property type="entry name" value="Tscrpt_reg_HTH_GntR"/>
</dbReference>
<dbReference type="InterPro" id="IPR028978">
    <property type="entry name" value="Chorismate_lyase_/UTRA_dom_sf"/>
</dbReference>
<dbReference type="InterPro" id="IPR050679">
    <property type="entry name" value="Bact_HTH_transcr_reg"/>
</dbReference>
<reference evidence="7 8" key="1">
    <citation type="submission" date="2018-09" db="EMBL/GenBank/DDBJ databases">
        <title>Paenibacillus SK2017-BO5.</title>
        <authorList>
            <person name="Piskunova J.V."/>
            <person name="Dubiley S.A."/>
            <person name="Severinov K.V."/>
        </authorList>
    </citation>
    <scope>NUCLEOTIDE SEQUENCE [LARGE SCALE GENOMIC DNA]</scope>
    <source>
        <strain evidence="7 8">BO5</strain>
    </source>
</reference>
<keyword evidence="2" id="KW-0805">Transcription regulation</keyword>
<evidence type="ECO:0000313" key="8">
    <source>
        <dbReference type="Proteomes" id="UP000266177"/>
    </source>
</evidence>
<dbReference type="InterPro" id="IPR011663">
    <property type="entry name" value="UTRA"/>
</dbReference>
<dbReference type="SMART" id="SM00866">
    <property type="entry name" value="UTRA"/>
    <property type="match status" value="1"/>
</dbReference>
<feature type="domain" description="HTH gntR-type" evidence="6">
    <location>
        <begin position="3"/>
        <end position="71"/>
    </location>
</feature>
<accession>A0A3A3GE97</accession>
<dbReference type="InterPro" id="IPR036390">
    <property type="entry name" value="WH_DNA-bd_sf"/>
</dbReference>
<dbReference type="NCBIfam" id="TIGR02404">
    <property type="entry name" value="trehalos_R_Bsub"/>
    <property type="match status" value="1"/>
</dbReference>
<dbReference type="CDD" id="cd07377">
    <property type="entry name" value="WHTH_GntR"/>
    <property type="match status" value="1"/>
</dbReference>
<organism evidence="7 8">
    <name type="scientific">Paenibacillus thiaminolyticus</name>
    <name type="common">Bacillus thiaminolyticus</name>
    <dbReference type="NCBI Taxonomy" id="49283"/>
    <lineage>
        <taxon>Bacteria</taxon>
        <taxon>Bacillati</taxon>
        <taxon>Bacillota</taxon>
        <taxon>Bacilli</taxon>
        <taxon>Bacillales</taxon>
        <taxon>Paenibacillaceae</taxon>
        <taxon>Paenibacillus</taxon>
    </lineage>
</organism>
<keyword evidence="4" id="KW-0804">Transcription</keyword>
<dbReference type="SUPFAM" id="SSF64288">
    <property type="entry name" value="Chorismate lyase-like"/>
    <property type="match status" value="1"/>
</dbReference>
<dbReference type="InterPro" id="IPR012770">
    <property type="entry name" value="TreR"/>
</dbReference>
<dbReference type="PANTHER" id="PTHR44846:SF12">
    <property type="entry name" value="HTH-TYPE TRANSCRIPTIONAL REGULATOR TRER"/>
    <property type="match status" value="1"/>
</dbReference>
<evidence type="ECO:0000313" key="7">
    <source>
        <dbReference type="EMBL" id="RJG21998.1"/>
    </source>
</evidence>
<dbReference type="RefSeq" id="WP_119795114.1">
    <property type="nucleotide sequence ID" value="NZ_QYZD01000019.1"/>
</dbReference>
<keyword evidence="1" id="KW-0678">Repressor</keyword>
<dbReference type="Pfam" id="PF00392">
    <property type="entry name" value="GntR"/>
    <property type="match status" value="1"/>
</dbReference>
<dbReference type="PROSITE" id="PS50949">
    <property type="entry name" value="HTH_GNTR"/>
    <property type="match status" value="1"/>
</dbReference>
<evidence type="ECO:0000256" key="3">
    <source>
        <dbReference type="ARBA" id="ARBA00023125"/>
    </source>
</evidence>
<evidence type="ECO:0000256" key="2">
    <source>
        <dbReference type="ARBA" id="ARBA00023015"/>
    </source>
</evidence>
<evidence type="ECO:0000256" key="1">
    <source>
        <dbReference type="ARBA" id="ARBA00022491"/>
    </source>
</evidence>
<evidence type="ECO:0000256" key="5">
    <source>
        <dbReference type="NCBIfam" id="TIGR02404"/>
    </source>
</evidence>
<sequence length="244" mass="28431">MRNNKFSGIYHDLATKIQSGEIKSNSLLPSEHELAKMYDASRETIRKALNQLSQNGYIHKVRGKGSVVLDIEKFNFPISGLVSFKEIANRSRKEWRTIVHELVLARPDSFIQKELKISNKVEVWKIVRSREIAGERIILDIDYVNKEFVPTITKDIVEHSLYAYFESQLGLVISFAKKEITVEQATEADREYMDLGEHTYVVVVRNHVYLNDAALLQYTESRHRPDKFRFVDFARREHIGMPFK</sequence>
<dbReference type="FunFam" id="3.40.1410.10:FF:000008">
    <property type="entry name" value="Transcriptional regulator, GntR family"/>
    <property type="match status" value="1"/>
</dbReference>
<dbReference type="Gene3D" id="3.40.1410.10">
    <property type="entry name" value="Chorismate lyase-like"/>
    <property type="match status" value="1"/>
</dbReference>
<dbReference type="GO" id="GO:0003677">
    <property type="term" value="F:DNA binding"/>
    <property type="evidence" value="ECO:0007669"/>
    <property type="project" value="UniProtKB-UniRule"/>
</dbReference>
<dbReference type="Gene3D" id="1.10.10.10">
    <property type="entry name" value="Winged helix-like DNA-binding domain superfamily/Winged helix DNA-binding domain"/>
    <property type="match status" value="1"/>
</dbReference>
<dbReference type="SMART" id="SM00345">
    <property type="entry name" value="HTH_GNTR"/>
    <property type="match status" value="1"/>
</dbReference>
<dbReference type="OrthoDB" id="9816541at2"/>
<gene>
    <name evidence="7" type="primary">treR</name>
    <name evidence="7" type="ORF">DQX05_19260</name>
</gene>
<dbReference type="InterPro" id="IPR036388">
    <property type="entry name" value="WH-like_DNA-bd_sf"/>
</dbReference>